<accession>A0ABS9YK13</accession>
<evidence type="ECO:0000313" key="3">
    <source>
        <dbReference type="Proteomes" id="UP001165269"/>
    </source>
</evidence>
<gene>
    <name evidence="2" type="ORF">MQP27_41345</name>
</gene>
<dbReference type="Proteomes" id="UP001165269">
    <property type="component" value="Unassembled WGS sequence"/>
</dbReference>
<sequence>MADWADTRVSLAGQGVLYGVAVTASASGACLASVGGIQVTVRVVPAVTVAAKDKILILRRGSTYWAVAVITAAPAVPPTPPAADDSTPSASDPAPAPKPTVTTGSLVCTPVATSTWRDGGWRTDIGSSTSADTYQGRYGGSSFGRNSGFAFYGSKPRSLSGATITKATVKLRRLTSGDYGKRSPTMRLVSQSTRPSSFPTLNESTSGPSLGVIHQVSPWETTFVLPVSWGQAMVDGTRGGLCITVSSDDPYIRLAGRNSWSAAWTLTLYWRRSS</sequence>
<evidence type="ECO:0000313" key="2">
    <source>
        <dbReference type="EMBL" id="MCI3277534.1"/>
    </source>
</evidence>
<proteinExistence type="predicted"/>
<feature type="compositionally biased region" description="Low complexity" evidence="1">
    <location>
        <begin position="82"/>
        <end position="93"/>
    </location>
</feature>
<comment type="caution">
    <text evidence="2">The sequence shown here is derived from an EMBL/GenBank/DDBJ whole genome shotgun (WGS) entry which is preliminary data.</text>
</comment>
<organism evidence="2 3">
    <name type="scientific">Streptomyces cylindrosporus</name>
    <dbReference type="NCBI Taxonomy" id="2927583"/>
    <lineage>
        <taxon>Bacteria</taxon>
        <taxon>Bacillati</taxon>
        <taxon>Actinomycetota</taxon>
        <taxon>Actinomycetes</taxon>
        <taxon>Kitasatosporales</taxon>
        <taxon>Streptomycetaceae</taxon>
        <taxon>Streptomyces</taxon>
    </lineage>
</organism>
<feature type="region of interest" description="Disordered" evidence="1">
    <location>
        <begin position="76"/>
        <end position="105"/>
    </location>
</feature>
<evidence type="ECO:0000256" key="1">
    <source>
        <dbReference type="SAM" id="MobiDB-lite"/>
    </source>
</evidence>
<reference evidence="2" key="1">
    <citation type="submission" date="2022-03" db="EMBL/GenBank/DDBJ databases">
        <title>Streptomyces 7R015 and 7R016 isolated from Barleria lupulina in Thailand.</title>
        <authorList>
            <person name="Kanchanasin P."/>
            <person name="Phongsopitanun W."/>
            <person name="Tanasupawat S."/>
        </authorList>
    </citation>
    <scope>NUCLEOTIDE SEQUENCE</scope>
    <source>
        <strain evidence="2">7R015</strain>
    </source>
</reference>
<name>A0ABS9YK13_9ACTN</name>
<dbReference type="RefSeq" id="WP_242775348.1">
    <property type="nucleotide sequence ID" value="NZ_JALDAY010000015.1"/>
</dbReference>
<protein>
    <recommendedName>
        <fullName evidence="4">Minor tail protein</fullName>
    </recommendedName>
</protein>
<dbReference type="EMBL" id="JALDAY010000015">
    <property type="protein sequence ID" value="MCI3277534.1"/>
    <property type="molecule type" value="Genomic_DNA"/>
</dbReference>
<evidence type="ECO:0008006" key="4">
    <source>
        <dbReference type="Google" id="ProtNLM"/>
    </source>
</evidence>
<keyword evidence="3" id="KW-1185">Reference proteome</keyword>